<dbReference type="Proteomes" id="UP000323274">
    <property type="component" value="Unassembled WGS sequence"/>
</dbReference>
<evidence type="ECO:0000313" key="2">
    <source>
        <dbReference type="Proteomes" id="UP000323274"/>
    </source>
</evidence>
<organism evidence="1 2">
    <name type="scientific">Leuconostoc citreum</name>
    <dbReference type="NCBI Taxonomy" id="33964"/>
    <lineage>
        <taxon>Bacteria</taxon>
        <taxon>Bacillati</taxon>
        <taxon>Bacillota</taxon>
        <taxon>Bacilli</taxon>
        <taxon>Lactobacillales</taxon>
        <taxon>Lactobacillaceae</taxon>
        <taxon>Leuconostoc</taxon>
    </lineage>
</organism>
<protein>
    <submittedName>
        <fullName evidence="1">Cytidine deaminase</fullName>
    </submittedName>
</protein>
<dbReference type="EMBL" id="BJJW01000006">
    <property type="protein sequence ID" value="GDZ83608.1"/>
    <property type="molecule type" value="Genomic_DNA"/>
</dbReference>
<sequence>MKNDQTQLLFEKVKHTLENHYPKGWGGAAGVILEDGEILTSISPEFENASSSVCMELGSYLQAATLDKKITHTLCLARESEHDKLFVLTPCGICQERLSFWGNTVECGVELLKNHAVHYVPLSALQPYHWSTVYQ</sequence>
<dbReference type="Gene3D" id="3.40.140.10">
    <property type="entry name" value="Cytidine Deaminase, domain 2"/>
    <property type="match status" value="1"/>
</dbReference>
<dbReference type="InterPro" id="IPR016193">
    <property type="entry name" value="Cytidine_deaminase-like"/>
</dbReference>
<dbReference type="RefSeq" id="WP_004902835.1">
    <property type="nucleotide sequence ID" value="NZ_BJJW01000006.1"/>
</dbReference>
<dbReference type="NCBIfam" id="NF006155">
    <property type="entry name" value="PRK08298.1"/>
    <property type="match status" value="1"/>
</dbReference>
<proteinExistence type="predicted"/>
<evidence type="ECO:0000313" key="1">
    <source>
        <dbReference type="EMBL" id="GDZ83608.1"/>
    </source>
</evidence>
<dbReference type="GO" id="GO:0003824">
    <property type="term" value="F:catalytic activity"/>
    <property type="evidence" value="ECO:0007669"/>
    <property type="project" value="InterPro"/>
</dbReference>
<name>A0A5A5TZG9_LEUCI</name>
<comment type="caution">
    <text evidence="1">The sequence shown here is derived from an EMBL/GenBank/DDBJ whole genome shotgun (WGS) entry which is preliminary data.</text>
</comment>
<reference evidence="1 2" key="1">
    <citation type="submission" date="2019-04" db="EMBL/GenBank/DDBJ databases">
        <title>A pseudo-fructophilic Leuconostoc citreum strain F192-5 isolated from peel of satsuma mandarin: the first report for isolation and characterization of strain-dependent fructophilic-like characteristics.</title>
        <authorList>
            <person name="Maeno S."/>
            <person name="Tanizawa Y."/>
            <person name="Kajikawa A."/>
            <person name="Kanesaki Y."/>
            <person name="Kubota E."/>
            <person name="Arita M."/>
            <person name="Leon D."/>
            <person name="Endo A."/>
        </authorList>
    </citation>
    <scope>NUCLEOTIDE SEQUENCE [LARGE SCALE GENOMIC DNA]</scope>
    <source>
        <strain evidence="1 2">F192-5</strain>
    </source>
</reference>
<gene>
    <name evidence="1" type="ORF">LCIT_08500</name>
</gene>
<accession>A0A5A5TZG9</accession>
<dbReference type="SUPFAM" id="SSF53927">
    <property type="entry name" value="Cytidine deaminase-like"/>
    <property type="match status" value="1"/>
</dbReference>
<dbReference type="AlphaFoldDB" id="A0A5A5TZG9"/>
<dbReference type="CDD" id="cd01283">
    <property type="entry name" value="cytidine_deaminase"/>
    <property type="match status" value="1"/>
</dbReference>